<reference evidence="1" key="2">
    <citation type="journal article" date="2015" name="Fish Shellfish Immunol.">
        <title>Early steps in the European eel (Anguilla anguilla)-Vibrio vulnificus interaction in the gills: Role of the RtxA13 toxin.</title>
        <authorList>
            <person name="Callol A."/>
            <person name="Pajuelo D."/>
            <person name="Ebbesson L."/>
            <person name="Teles M."/>
            <person name="MacKenzie S."/>
            <person name="Amaro C."/>
        </authorList>
    </citation>
    <scope>NUCLEOTIDE SEQUENCE</scope>
</reference>
<protein>
    <submittedName>
        <fullName evidence="1">Uncharacterized protein</fullName>
    </submittedName>
</protein>
<organism evidence="1">
    <name type="scientific">Anguilla anguilla</name>
    <name type="common">European freshwater eel</name>
    <name type="synonym">Muraena anguilla</name>
    <dbReference type="NCBI Taxonomy" id="7936"/>
    <lineage>
        <taxon>Eukaryota</taxon>
        <taxon>Metazoa</taxon>
        <taxon>Chordata</taxon>
        <taxon>Craniata</taxon>
        <taxon>Vertebrata</taxon>
        <taxon>Euteleostomi</taxon>
        <taxon>Actinopterygii</taxon>
        <taxon>Neopterygii</taxon>
        <taxon>Teleostei</taxon>
        <taxon>Anguilliformes</taxon>
        <taxon>Anguillidae</taxon>
        <taxon>Anguilla</taxon>
    </lineage>
</organism>
<reference evidence="1" key="1">
    <citation type="submission" date="2014-11" db="EMBL/GenBank/DDBJ databases">
        <authorList>
            <person name="Amaro Gonzalez C."/>
        </authorList>
    </citation>
    <scope>NUCLEOTIDE SEQUENCE</scope>
</reference>
<dbReference type="EMBL" id="GBXM01055157">
    <property type="protein sequence ID" value="JAH53420.1"/>
    <property type="molecule type" value="Transcribed_RNA"/>
</dbReference>
<evidence type="ECO:0000313" key="1">
    <source>
        <dbReference type="EMBL" id="JAH53420.1"/>
    </source>
</evidence>
<proteinExistence type="predicted"/>
<accession>A0A0E9TKM7</accession>
<dbReference type="AlphaFoldDB" id="A0A0E9TKM7"/>
<sequence>MPLLAREDSEKHKQRSAHLKTDKFSFEEGKTVILNIFYIYFPAMKVS</sequence>
<name>A0A0E9TKM7_ANGAN</name>